<evidence type="ECO:0000313" key="9">
    <source>
        <dbReference type="Proteomes" id="UP001159428"/>
    </source>
</evidence>
<dbReference type="InterPro" id="IPR050534">
    <property type="entry name" value="Coronavir_polyprotein_1ab"/>
</dbReference>
<dbReference type="GO" id="GO:0043139">
    <property type="term" value="F:5'-3' DNA helicase activity"/>
    <property type="evidence" value="ECO:0007669"/>
    <property type="project" value="TreeGrafter"/>
</dbReference>
<dbReference type="FunFam" id="3.40.50.300:FF:001313">
    <property type="entry name" value="Helicase with zinc finger domain 2"/>
    <property type="match status" value="1"/>
</dbReference>
<dbReference type="PANTHER" id="PTHR43788:SF16">
    <property type="entry name" value="HELICASE WITH ZINC FINGER 2"/>
    <property type="match status" value="1"/>
</dbReference>
<evidence type="ECO:0000259" key="7">
    <source>
        <dbReference type="Pfam" id="PF13087"/>
    </source>
</evidence>
<organism evidence="8 9">
    <name type="scientific">Pocillopora meandrina</name>
    <dbReference type="NCBI Taxonomy" id="46732"/>
    <lineage>
        <taxon>Eukaryota</taxon>
        <taxon>Metazoa</taxon>
        <taxon>Cnidaria</taxon>
        <taxon>Anthozoa</taxon>
        <taxon>Hexacorallia</taxon>
        <taxon>Scleractinia</taxon>
        <taxon>Astrocoeniina</taxon>
        <taxon>Pocilloporidae</taxon>
        <taxon>Pocillopora</taxon>
    </lineage>
</organism>
<dbReference type="InterPro" id="IPR041677">
    <property type="entry name" value="DNA2/NAM7_AAA_11"/>
</dbReference>
<dbReference type="SUPFAM" id="SSF52540">
    <property type="entry name" value="P-loop containing nucleoside triphosphate hydrolases"/>
    <property type="match status" value="1"/>
</dbReference>
<gene>
    <name evidence="8" type="ORF">PMEA_00025426</name>
</gene>
<evidence type="ECO:0000256" key="2">
    <source>
        <dbReference type="ARBA" id="ARBA00022741"/>
    </source>
</evidence>
<dbReference type="Gene3D" id="3.40.50.300">
    <property type="entry name" value="P-loop containing nucleotide triphosphate hydrolases"/>
    <property type="match status" value="2"/>
</dbReference>
<keyword evidence="9" id="KW-1185">Reference proteome</keyword>
<accession>A0AAU9VZB0</accession>
<evidence type="ECO:0000256" key="3">
    <source>
        <dbReference type="ARBA" id="ARBA00022801"/>
    </source>
</evidence>
<dbReference type="PANTHER" id="PTHR43788">
    <property type="entry name" value="DNA2/NAM7 HELICASE FAMILY MEMBER"/>
    <property type="match status" value="1"/>
</dbReference>
<sequence length="548" mass="61882">MFAALKELRFASKLSHAICLGIEPDQGGFEPQPPFDMSIVRDYPKCGFKPLNSYQQAAVRGALEKPFTLIQGPPGTGKTVTGVHIAFGFAKRNKQNLHNFDLGNQEEPKAPPQVIYCGPSNKAVDVVAEYMIKVPGLKIIRVYSDRKEQAEFPIPNKRQALKQSSDDGIGIPEKLKNVSLHHIIRKYPCPYANVLKMYENKFEDDRKKNKRTSKEEVTAYCQLIGIAEVWALQSSGAQVILCTCSVAGSRRIATACDNVQQCIIDECGMCMELESLVPITFSKAKQVVLIGDHKQLQPVVIDQQALTLGLNISMFERLSDRAQMLEIQYRMHREICSFPSEYFYKSKLKTDESVPTNGPNLQSFWPNPNVPLAFCHVEGDEESTAIKTTHSGEQSKSNQKEVRKVVHVARSLVFKNGVSPSDVVILSPYREQRERISKALEGNIKSKEIPVTTIIKSQGSEWDYVILSLVRSLNKDDLEPEPSMYWLREHLGFLTDEHLMNVGLTRARKGLCIIGNKELLVLHPMWQELLKFYEKRKCVVNESSWPKS</sequence>
<reference evidence="8 9" key="1">
    <citation type="submission" date="2022-05" db="EMBL/GenBank/DDBJ databases">
        <authorList>
            <consortium name="Genoscope - CEA"/>
            <person name="William W."/>
        </authorList>
    </citation>
    <scope>NUCLEOTIDE SEQUENCE [LARGE SCALE GENOMIC DNA]</scope>
</reference>
<dbReference type="CDD" id="cd18808">
    <property type="entry name" value="SF1_C_Upf1"/>
    <property type="match status" value="1"/>
</dbReference>
<dbReference type="Pfam" id="PF13087">
    <property type="entry name" value="AAA_12"/>
    <property type="match status" value="1"/>
</dbReference>
<dbReference type="GO" id="GO:0005524">
    <property type="term" value="F:ATP binding"/>
    <property type="evidence" value="ECO:0007669"/>
    <property type="project" value="UniProtKB-KW"/>
</dbReference>
<feature type="domain" description="DNA2/NAM7 helicase helicase" evidence="6">
    <location>
        <begin position="51"/>
        <end position="301"/>
    </location>
</feature>
<feature type="domain" description="DNA2/NAM7 helicase-like C-terminal" evidence="7">
    <location>
        <begin position="311"/>
        <end position="517"/>
    </location>
</feature>
<keyword evidence="2" id="KW-0547">Nucleotide-binding</keyword>
<protein>
    <submittedName>
        <fullName evidence="8">Uncharacterized protein</fullName>
    </submittedName>
</protein>
<dbReference type="GO" id="GO:0016787">
    <property type="term" value="F:hydrolase activity"/>
    <property type="evidence" value="ECO:0007669"/>
    <property type="project" value="UniProtKB-KW"/>
</dbReference>
<keyword evidence="4" id="KW-0347">Helicase</keyword>
<dbReference type="InterPro" id="IPR041679">
    <property type="entry name" value="DNA2/NAM7-like_C"/>
</dbReference>
<name>A0AAU9VZB0_9CNID</name>
<dbReference type="Pfam" id="PF13086">
    <property type="entry name" value="AAA_11"/>
    <property type="match status" value="1"/>
</dbReference>
<proteinExistence type="inferred from homology"/>
<evidence type="ECO:0000256" key="4">
    <source>
        <dbReference type="ARBA" id="ARBA00022806"/>
    </source>
</evidence>
<keyword evidence="5" id="KW-0067">ATP-binding</keyword>
<evidence type="ECO:0000256" key="1">
    <source>
        <dbReference type="ARBA" id="ARBA00007913"/>
    </source>
</evidence>
<comment type="similarity">
    <text evidence="1">Belongs to the DNA2/NAM7 helicase family.</text>
</comment>
<comment type="caution">
    <text evidence="8">The sequence shown here is derived from an EMBL/GenBank/DDBJ whole genome shotgun (WGS) entry which is preliminary data.</text>
</comment>
<evidence type="ECO:0000313" key="8">
    <source>
        <dbReference type="EMBL" id="CAH3039827.1"/>
    </source>
</evidence>
<evidence type="ECO:0000256" key="5">
    <source>
        <dbReference type="ARBA" id="ARBA00022840"/>
    </source>
</evidence>
<keyword evidence="3" id="KW-0378">Hydrolase</keyword>
<dbReference type="AlphaFoldDB" id="A0AAU9VZB0"/>
<dbReference type="Proteomes" id="UP001159428">
    <property type="component" value="Unassembled WGS sequence"/>
</dbReference>
<dbReference type="EMBL" id="CALNXJ010000005">
    <property type="protein sequence ID" value="CAH3039827.1"/>
    <property type="molecule type" value="Genomic_DNA"/>
</dbReference>
<dbReference type="InterPro" id="IPR047187">
    <property type="entry name" value="SF1_C_Upf1"/>
</dbReference>
<dbReference type="InterPro" id="IPR027417">
    <property type="entry name" value="P-loop_NTPase"/>
</dbReference>
<evidence type="ECO:0000259" key="6">
    <source>
        <dbReference type="Pfam" id="PF13086"/>
    </source>
</evidence>